<keyword evidence="2" id="KW-0547">Nucleotide-binding</keyword>
<dbReference type="GO" id="GO:0005524">
    <property type="term" value="F:ATP binding"/>
    <property type="evidence" value="ECO:0007669"/>
    <property type="project" value="UniProtKB-KW"/>
</dbReference>
<evidence type="ECO:0000313" key="2">
    <source>
        <dbReference type="EMBL" id="RUT79410.1"/>
    </source>
</evidence>
<accession>A0A434AXY4</accession>
<dbReference type="SUPFAM" id="SSF63825">
    <property type="entry name" value="YWTD domain"/>
    <property type="match status" value="1"/>
</dbReference>
<dbReference type="RefSeq" id="WP_127342703.1">
    <property type="nucleotide sequence ID" value="NZ_RJJX01000003.1"/>
</dbReference>
<organism evidence="2 3">
    <name type="scientific">Ancylomarina longa</name>
    <dbReference type="NCBI Taxonomy" id="2487017"/>
    <lineage>
        <taxon>Bacteria</taxon>
        <taxon>Pseudomonadati</taxon>
        <taxon>Bacteroidota</taxon>
        <taxon>Bacteroidia</taxon>
        <taxon>Marinilabiliales</taxon>
        <taxon>Marinifilaceae</taxon>
        <taxon>Ancylomarina</taxon>
    </lineage>
</organism>
<dbReference type="Proteomes" id="UP000282985">
    <property type="component" value="Unassembled WGS sequence"/>
</dbReference>
<sequence>MAHNLRITLTALLCVCGYTIAAQQNNVPNYLSTDLTFVWESKPILEIPESVFYDAENQCLYVSNIKGSPSNQDGNGYLSKLNLQGKIIQQKWVSGMDAPKGIAKYNNYLYVSDINDLVVIDITKQKIVKKYHGKEAKFLNDVTVDPQKGIVYVSDMMQNCIYRLKDDKFEKYLDSEQLNHVNGLFFEDDFLYAGVMNQILKIDPKSKQINTLVDDTGNIDGLIGINKNEWIISDWTGNVQRIQSGKITKLLSTADQQINAADLGYIPDQKIILVPTFHNNRIVAYQIK</sequence>
<dbReference type="AlphaFoldDB" id="A0A434AXY4"/>
<comment type="caution">
    <text evidence="2">The sequence shown here is derived from an EMBL/GenBank/DDBJ whole genome shotgun (WGS) entry which is preliminary data.</text>
</comment>
<feature type="chain" id="PRO_5019019435" evidence="1">
    <location>
        <begin position="22"/>
        <end position="288"/>
    </location>
</feature>
<keyword evidence="2" id="KW-0067">ATP-binding</keyword>
<reference evidence="2 3" key="1">
    <citation type="submission" date="2018-11" db="EMBL/GenBank/DDBJ databases">
        <title>Parancylomarina longa gen. nov., sp. nov., isolated from sediments of southern Okinawa.</title>
        <authorList>
            <person name="Fu T."/>
        </authorList>
    </citation>
    <scope>NUCLEOTIDE SEQUENCE [LARGE SCALE GENOMIC DNA]</scope>
    <source>
        <strain evidence="2 3">T3-2 S1-C</strain>
    </source>
</reference>
<evidence type="ECO:0000313" key="3">
    <source>
        <dbReference type="Proteomes" id="UP000282985"/>
    </source>
</evidence>
<protein>
    <submittedName>
        <fullName evidence="2">ATP-binding protein</fullName>
    </submittedName>
</protein>
<evidence type="ECO:0000256" key="1">
    <source>
        <dbReference type="SAM" id="SignalP"/>
    </source>
</evidence>
<keyword evidence="3" id="KW-1185">Reference proteome</keyword>
<keyword evidence="1" id="KW-0732">Signal</keyword>
<gene>
    <name evidence="2" type="ORF">DLK05_04105</name>
</gene>
<dbReference type="InterPro" id="IPR011042">
    <property type="entry name" value="6-blade_b-propeller_TolB-like"/>
</dbReference>
<dbReference type="EMBL" id="RJJX01000003">
    <property type="protein sequence ID" value="RUT79410.1"/>
    <property type="molecule type" value="Genomic_DNA"/>
</dbReference>
<proteinExistence type="predicted"/>
<name>A0A434AXY4_9BACT</name>
<dbReference type="Gene3D" id="2.120.10.30">
    <property type="entry name" value="TolB, C-terminal domain"/>
    <property type="match status" value="1"/>
</dbReference>
<feature type="signal peptide" evidence="1">
    <location>
        <begin position="1"/>
        <end position="21"/>
    </location>
</feature>
<dbReference type="OrthoDB" id="7675395at2"/>